<keyword evidence="4 8" id="KW-0658">Purine biosynthesis</keyword>
<keyword evidence="2 8" id="KW-0436">Ligase</keyword>
<comment type="subcellular location">
    <subcellularLocation>
        <location evidence="8">Cytoplasm</location>
    </subcellularLocation>
</comment>
<dbReference type="Pfam" id="PF13507">
    <property type="entry name" value="GATase_5"/>
    <property type="match status" value="1"/>
</dbReference>
<evidence type="ECO:0000256" key="1">
    <source>
        <dbReference type="ARBA" id="ARBA00022490"/>
    </source>
</evidence>
<keyword evidence="7 8" id="KW-0315">Glutamine amidotransferase</keyword>
<comment type="subunit">
    <text evidence="8">Part of the FGAM synthase complex composed of 1 PurL, 1 PurQ and 2 PurS subunits.</text>
</comment>
<dbReference type="EMBL" id="JACPSX010000211">
    <property type="protein sequence ID" value="MBI3015558.1"/>
    <property type="molecule type" value="Genomic_DNA"/>
</dbReference>
<dbReference type="PANTHER" id="PTHR47552">
    <property type="entry name" value="PHOSPHORIBOSYLFORMYLGLYCINAMIDINE SYNTHASE SUBUNIT PURQ"/>
    <property type="match status" value="1"/>
</dbReference>
<dbReference type="AlphaFoldDB" id="A0A932GR51"/>
<sequence length="238" mass="25986">MKFGIVVFPGSNCDHDAYRAIREGLGEEARFLWHKDQSLGDVDCLILPGGFSYGDYLRAGAIARFSPIMGAVTEFARRGGLVLGICNGFQILLEAGLLPGAMLRNRALKFVCRFVSLRVENRNTPFTHLCRPGQILKLPVKHGEGNYFADPDTLRLLQERDLVVLRYCTPSGEITVDANPNGALKNIAGVCNEAGNVFGLMPHPENASAEILGSVDGLFIFRSIVSSLKKRSDGYQVA</sequence>
<dbReference type="CDD" id="cd01740">
    <property type="entry name" value="GATase1_FGAR_AT"/>
    <property type="match status" value="1"/>
</dbReference>
<name>A0A932GR51_UNCTE</name>
<dbReference type="InterPro" id="IPR029062">
    <property type="entry name" value="Class_I_gatase-like"/>
</dbReference>
<evidence type="ECO:0000313" key="10">
    <source>
        <dbReference type="Proteomes" id="UP000741360"/>
    </source>
</evidence>
<comment type="function">
    <text evidence="8">Part of the phosphoribosylformylglycinamidine synthase complex involved in the purines biosynthetic pathway. Catalyzes the ATP-dependent conversion of formylglycinamide ribonucleotide (FGAR) and glutamine to yield formylglycinamidine ribonucleotide (FGAM) and glutamate. The FGAM synthase complex is composed of three subunits. PurQ produces an ammonia molecule by converting glutamine to glutamate. PurL transfers the ammonia molecule to FGAR to form FGAM in an ATP-dependent manner. PurS interacts with PurQ and PurL and is thought to assist in the transfer of the ammonia molecule from PurQ to PurL.</text>
</comment>
<evidence type="ECO:0000256" key="6">
    <source>
        <dbReference type="ARBA" id="ARBA00022840"/>
    </source>
</evidence>
<dbReference type="Proteomes" id="UP000741360">
    <property type="component" value="Unassembled WGS sequence"/>
</dbReference>
<dbReference type="SMART" id="SM01211">
    <property type="entry name" value="GATase_5"/>
    <property type="match status" value="1"/>
</dbReference>
<feature type="active site" description="Nucleophile" evidence="8">
    <location>
        <position position="86"/>
    </location>
</feature>
<dbReference type="EC" id="3.5.1.2" evidence="8"/>
<feature type="active site" evidence="8">
    <location>
        <position position="205"/>
    </location>
</feature>
<dbReference type="GO" id="GO:0006189">
    <property type="term" value="P:'de novo' IMP biosynthetic process"/>
    <property type="evidence" value="ECO:0007669"/>
    <property type="project" value="UniProtKB-UniRule"/>
</dbReference>
<protein>
    <recommendedName>
        <fullName evidence="8">Phosphoribosylformylglycinamidine synthase subunit PurQ</fullName>
        <shortName evidence="8">FGAM synthase</shortName>
        <ecNumber evidence="8">6.3.5.3</ecNumber>
    </recommendedName>
    <alternativeName>
        <fullName evidence="8">Formylglycinamide ribonucleotide amidotransferase subunit I</fullName>
        <shortName evidence="8">FGAR amidotransferase I</shortName>
        <shortName evidence="8">FGAR-AT I</shortName>
    </alternativeName>
    <alternativeName>
        <fullName evidence="8">Glutaminase PurQ</fullName>
        <ecNumber evidence="8">3.5.1.2</ecNumber>
    </alternativeName>
    <alternativeName>
        <fullName evidence="8">Phosphoribosylformylglycinamidine synthase subunit I</fullName>
    </alternativeName>
</protein>
<accession>A0A932GR51</accession>
<dbReference type="PIRSF" id="PIRSF001586">
    <property type="entry name" value="FGAM_synth_I"/>
    <property type="match status" value="1"/>
</dbReference>
<dbReference type="GO" id="GO:0005737">
    <property type="term" value="C:cytoplasm"/>
    <property type="evidence" value="ECO:0007669"/>
    <property type="project" value="UniProtKB-SubCell"/>
</dbReference>
<evidence type="ECO:0000256" key="4">
    <source>
        <dbReference type="ARBA" id="ARBA00022755"/>
    </source>
</evidence>
<keyword evidence="1 8" id="KW-0963">Cytoplasm</keyword>
<evidence type="ECO:0000313" key="9">
    <source>
        <dbReference type="EMBL" id="MBI3015558.1"/>
    </source>
</evidence>
<dbReference type="GO" id="GO:0004359">
    <property type="term" value="F:glutaminase activity"/>
    <property type="evidence" value="ECO:0007669"/>
    <property type="project" value="UniProtKB-EC"/>
</dbReference>
<reference evidence="9" key="1">
    <citation type="submission" date="2020-07" db="EMBL/GenBank/DDBJ databases">
        <title>Huge and variable diversity of episymbiotic CPR bacteria and DPANN archaea in groundwater ecosystems.</title>
        <authorList>
            <person name="He C.Y."/>
            <person name="Keren R."/>
            <person name="Whittaker M."/>
            <person name="Farag I.F."/>
            <person name="Doudna J."/>
            <person name="Cate J.H.D."/>
            <person name="Banfield J.F."/>
        </authorList>
    </citation>
    <scope>NUCLEOTIDE SEQUENCE</scope>
    <source>
        <strain evidence="9">NC_groundwater_717_Ag_S-0.2um_59_8</strain>
    </source>
</reference>
<dbReference type="HAMAP" id="MF_00421">
    <property type="entry name" value="PurQ"/>
    <property type="match status" value="1"/>
</dbReference>
<dbReference type="GO" id="GO:0004642">
    <property type="term" value="F:phosphoribosylformylglycinamidine synthase activity"/>
    <property type="evidence" value="ECO:0007669"/>
    <property type="project" value="UniProtKB-UniRule"/>
</dbReference>
<keyword evidence="3 8" id="KW-0547">Nucleotide-binding</keyword>
<keyword evidence="6 8" id="KW-0067">ATP-binding</keyword>
<dbReference type="GO" id="GO:0005524">
    <property type="term" value="F:ATP binding"/>
    <property type="evidence" value="ECO:0007669"/>
    <property type="project" value="UniProtKB-KW"/>
</dbReference>
<proteinExistence type="inferred from homology"/>
<evidence type="ECO:0000256" key="5">
    <source>
        <dbReference type="ARBA" id="ARBA00022801"/>
    </source>
</evidence>
<comment type="catalytic activity">
    <reaction evidence="8">
        <text>L-glutamine + H2O = L-glutamate + NH4(+)</text>
        <dbReference type="Rhea" id="RHEA:15889"/>
        <dbReference type="ChEBI" id="CHEBI:15377"/>
        <dbReference type="ChEBI" id="CHEBI:28938"/>
        <dbReference type="ChEBI" id="CHEBI:29985"/>
        <dbReference type="ChEBI" id="CHEBI:58359"/>
        <dbReference type="EC" id="3.5.1.2"/>
    </reaction>
</comment>
<comment type="caution">
    <text evidence="9">The sequence shown here is derived from an EMBL/GenBank/DDBJ whole genome shotgun (WGS) entry which is preliminary data.</text>
</comment>
<dbReference type="PANTHER" id="PTHR47552:SF1">
    <property type="entry name" value="PHOSPHORIBOSYLFORMYLGLYCINAMIDINE SYNTHASE SUBUNIT PURQ"/>
    <property type="match status" value="1"/>
</dbReference>
<feature type="active site" evidence="8">
    <location>
        <position position="203"/>
    </location>
</feature>
<dbReference type="SUPFAM" id="SSF52317">
    <property type="entry name" value="Class I glutamine amidotransferase-like"/>
    <property type="match status" value="1"/>
</dbReference>
<dbReference type="NCBIfam" id="NF002957">
    <property type="entry name" value="PRK03619.1"/>
    <property type="match status" value="1"/>
</dbReference>
<evidence type="ECO:0000256" key="7">
    <source>
        <dbReference type="ARBA" id="ARBA00022962"/>
    </source>
</evidence>
<organism evidence="9 10">
    <name type="scientific">Tectimicrobiota bacterium</name>
    <dbReference type="NCBI Taxonomy" id="2528274"/>
    <lineage>
        <taxon>Bacteria</taxon>
        <taxon>Pseudomonadati</taxon>
        <taxon>Nitrospinota/Tectimicrobiota group</taxon>
        <taxon>Candidatus Tectimicrobiota</taxon>
    </lineage>
</organism>
<evidence type="ECO:0000256" key="8">
    <source>
        <dbReference type="HAMAP-Rule" id="MF_00421"/>
    </source>
</evidence>
<comment type="pathway">
    <text evidence="8">Purine metabolism; IMP biosynthesis via de novo pathway; 5-amino-1-(5-phospho-D-ribosyl)imidazole from N(2)-formyl-N(1)-(5-phospho-D-ribosyl)glycinamide: step 1/2.</text>
</comment>
<evidence type="ECO:0000256" key="2">
    <source>
        <dbReference type="ARBA" id="ARBA00022598"/>
    </source>
</evidence>
<dbReference type="Gene3D" id="3.40.50.880">
    <property type="match status" value="1"/>
</dbReference>
<comment type="catalytic activity">
    <reaction evidence="8">
        <text>N(2)-formyl-N(1)-(5-phospho-beta-D-ribosyl)glycinamide + L-glutamine + ATP + H2O = 2-formamido-N(1)-(5-O-phospho-beta-D-ribosyl)acetamidine + L-glutamate + ADP + phosphate + H(+)</text>
        <dbReference type="Rhea" id="RHEA:17129"/>
        <dbReference type="ChEBI" id="CHEBI:15377"/>
        <dbReference type="ChEBI" id="CHEBI:15378"/>
        <dbReference type="ChEBI" id="CHEBI:29985"/>
        <dbReference type="ChEBI" id="CHEBI:30616"/>
        <dbReference type="ChEBI" id="CHEBI:43474"/>
        <dbReference type="ChEBI" id="CHEBI:58359"/>
        <dbReference type="ChEBI" id="CHEBI:147286"/>
        <dbReference type="ChEBI" id="CHEBI:147287"/>
        <dbReference type="ChEBI" id="CHEBI:456216"/>
        <dbReference type="EC" id="6.3.5.3"/>
    </reaction>
</comment>
<gene>
    <name evidence="8 9" type="primary">purQ</name>
    <name evidence="9" type="ORF">HYY65_10965</name>
</gene>
<dbReference type="PROSITE" id="PS51273">
    <property type="entry name" value="GATASE_TYPE_1"/>
    <property type="match status" value="1"/>
</dbReference>
<keyword evidence="5 8" id="KW-0378">Hydrolase</keyword>
<dbReference type="NCBIfam" id="TIGR01737">
    <property type="entry name" value="FGAM_synth_I"/>
    <property type="match status" value="1"/>
</dbReference>
<dbReference type="EC" id="6.3.5.3" evidence="8"/>
<evidence type="ECO:0000256" key="3">
    <source>
        <dbReference type="ARBA" id="ARBA00022741"/>
    </source>
</evidence>
<dbReference type="InterPro" id="IPR010075">
    <property type="entry name" value="PRibForGlyAmidine_synth_PurQ"/>
</dbReference>